<evidence type="ECO:0000259" key="1">
    <source>
        <dbReference type="Pfam" id="PF12697"/>
    </source>
</evidence>
<dbReference type="Pfam" id="PF12697">
    <property type="entry name" value="Abhydrolase_6"/>
    <property type="match status" value="1"/>
</dbReference>
<dbReference type="Gene3D" id="3.40.50.1820">
    <property type="entry name" value="alpha/beta hydrolase"/>
    <property type="match status" value="1"/>
</dbReference>
<dbReference type="AlphaFoldDB" id="A0A6M2BN37"/>
<dbReference type="InterPro" id="IPR029058">
    <property type="entry name" value="AB_hydrolase_fold"/>
</dbReference>
<dbReference type="PANTHER" id="PTHR43194:SF5">
    <property type="entry name" value="PIMELOYL-[ACYL-CARRIER PROTEIN] METHYL ESTER ESTERASE"/>
    <property type="match status" value="1"/>
</dbReference>
<comment type="caution">
    <text evidence="2">The sequence shown here is derived from an EMBL/GenBank/DDBJ whole genome shotgun (WGS) entry which is preliminary data.</text>
</comment>
<gene>
    <name evidence="2" type="ORF">G7Y85_02935</name>
</gene>
<dbReference type="InterPro" id="IPR000073">
    <property type="entry name" value="AB_hydrolase_1"/>
</dbReference>
<feature type="domain" description="AB hydrolase-1" evidence="1">
    <location>
        <begin position="5"/>
        <end position="238"/>
    </location>
</feature>
<organism evidence="2 3">
    <name type="scientific">Solimonas terrae</name>
    <dbReference type="NCBI Taxonomy" id="1396819"/>
    <lineage>
        <taxon>Bacteria</taxon>
        <taxon>Pseudomonadati</taxon>
        <taxon>Pseudomonadota</taxon>
        <taxon>Gammaproteobacteria</taxon>
        <taxon>Nevskiales</taxon>
        <taxon>Nevskiaceae</taxon>
        <taxon>Solimonas</taxon>
    </lineage>
</organism>
<dbReference type="RefSeq" id="WP_166251397.1">
    <property type="nucleotide sequence ID" value="NZ_JAAMOW010000001.1"/>
</dbReference>
<dbReference type="InterPro" id="IPR050228">
    <property type="entry name" value="Carboxylesterase_BioH"/>
</dbReference>
<dbReference type="GO" id="GO:0016787">
    <property type="term" value="F:hydrolase activity"/>
    <property type="evidence" value="ECO:0007669"/>
    <property type="project" value="UniProtKB-KW"/>
</dbReference>
<evidence type="ECO:0000313" key="2">
    <source>
        <dbReference type="EMBL" id="NGY03710.1"/>
    </source>
</evidence>
<reference evidence="2 3" key="1">
    <citation type="journal article" date="2014" name="Int. J. Syst. Evol. Microbiol.">
        <title>Solimonas terrae sp. nov., isolated from soil.</title>
        <authorList>
            <person name="Kim S.J."/>
            <person name="Moon J.Y."/>
            <person name="Weon H.Y."/>
            <person name="Ahn J.H."/>
            <person name="Chen W.M."/>
            <person name="Kwon S.W."/>
        </authorList>
    </citation>
    <scope>NUCLEOTIDE SEQUENCE [LARGE SCALE GENOMIC DNA]</scope>
    <source>
        <strain evidence="2 3">KIS83-12</strain>
    </source>
</reference>
<accession>A0A6M2BN37</accession>
<dbReference type="PANTHER" id="PTHR43194">
    <property type="entry name" value="HYDROLASE ALPHA/BETA FOLD FAMILY"/>
    <property type="match status" value="1"/>
</dbReference>
<evidence type="ECO:0000313" key="3">
    <source>
        <dbReference type="Proteomes" id="UP000472676"/>
    </source>
</evidence>
<sequence>MAYPVVMIHGMWCTAASWKRVAGILAPRGYDCFAPSLLAHDDSTDQPLQVRRLGLRDYAADLERQIAARHYQKPPILIGHSMGGLLAQQLAARIKPLALVLLTPAAPRGINVLTPTVIAAFAPWMFSGLFWRNAHKPGFAHAQRFAFNGVPIDRHRALYESLVHESGRAAFEIGMWPLDFARAAAVDAAKVQCPVYIVSCGKDRLTPASVVRKLARRYPQATQRHYAERGHWVIDDEETEEMMHAICGWLRPFEQRVERAAQTS</sequence>
<keyword evidence="2" id="KW-0378">Hydrolase</keyword>
<protein>
    <submittedName>
        <fullName evidence="2">Alpha/beta hydrolase</fullName>
    </submittedName>
</protein>
<proteinExistence type="predicted"/>
<keyword evidence="3" id="KW-1185">Reference proteome</keyword>
<dbReference type="SUPFAM" id="SSF53474">
    <property type="entry name" value="alpha/beta-Hydrolases"/>
    <property type="match status" value="1"/>
</dbReference>
<dbReference type="Proteomes" id="UP000472676">
    <property type="component" value="Unassembled WGS sequence"/>
</dbReference>
<name>A0A6M2BN37_9GAMM</name>
<dbReference type="EMBL" id="JAAMOW010000001">
    <property type="protein sequence ID" value="NGY03710.1"/>
    <property type="molecule type" value="Genomic_DNA"/>
</dbReference>